<dbReference type="EMBL" id="JBHUMK010000079">
    <property type="protein sequence ID" value="MFD2610752.1"/>
    <property type="molecule type" value="Genomic_DNA"/>
</dbReference>
<gene>
    <name evidence="2" type="ORF">ACFSR9_15125</name>
</gene>
<dbReference type="InterPro" id="IPR027417">
    <property type="entry name" value="P-loop_NTPase"/>
</dbReference>
<dbReference type="RefSeq" id="WP_386847138.1">
    <property type="nucleotide sequence ID" value="NZ_JBHUMK010000079.1"/>
</dbReference>
<evidence type="ECO:0000313" key="2">
    <source>
        <dbReference type="EMBL" id="MFD2610752.1"/>
    </source>
</evidence>
<evidence type="ECO:0000256" key="1">
    <source>
        <dbReference type="SAM" id="Phobius"/>
    </source>
</evidence>
<evidence type="ECO:0000313" key="3">
    <source>
        <dbReference type="Proteomes" id="UP001597475"/>
    </source>
</evidence>
<keyword evidence="3" id="KW-1185">Reference proteome</keyword>
<dbReference type="Gene3D" id="3.40.50.300">
    <property type="entry name" value="P-loop containing nucleotide triphosphate hydrolases"/>
    <property type="match status" value="1"/>
</dbReference>
<evidence type="ECO:0008006" key="4">
    <source>
        <dbReference type="Google" id="ProtNLM"/>
    </source>
</evidence>
<proteinExistence type="predicted"/>
<comment type="caution">
    <text evidence="2">The sequence shown here is derived from an EMBL/GenBank/DDBJ whole genome shotgun (WGS) entry which is preliminary data.</text>
</comment>
<reference evidence="3" key="1">
    <citation type="journal article" date="2019" name="Int. J. Syst. Evol. Microbiol.">
        <title>The Global Catalogue of Microorganisms (GCM) 10K type strain sequencing project: providing services to taxonomists for standard genome sequencing and annotation.</title>
        <authorList>
            <consortium name="The Broad Institute Genomics Platform"/>
            <consortium name="The Broad Institute Genome Sequencing Center for Infectious Disease"/>
            <person name="Wu L."/>
            <person name="Ma J."/>
        </authorList>
    </citation>
    <scope>NUCLEOTIDE SEQUENCE [LARGE SCALE GENOMIC DNA]</scope>
    <source>
        <strain evidence="3">KCTC 33842</strain>
    </source>
</reference>
<feature type="transmembrane region" description="Helical" evidence="1">
    <location>
        <begin position="257"/>
        <end position="277"/>
    </location>
</feature>
<protein>
    <recommendedName>
        <fullName evidence="4">ATP-binding protein</fullName>
    </recommendedName>
</protein>
<dbReference type="Proteomes" id="UP001597475">
    <property type="component" value="Unassembled WGS sequence"/>
</dbReference>
<keyword evidence="1" id="KW-0472">Membrane</keyword>
<feature type="transmembrane region" description="Helical" evidence="1">
    <location>
        <begin position="283"/>
        <end position="303"/>
    </location>
</feature>
<accession>A0ABW5P9E2</accession>
<name>A0ABW5P9E2_9DEIO</name>
<sequence length="310" mass="32849">MSAPPFIGRTAEGRALLLSVRAARSVALVAPPAYGKTALLRELAPAVEEITVALPVPKLAPFTAFLTDLHDALHAARIYAPGVQVTGRLDDDRATWKKKYAGGNEAKARSLIESLRLYLQAGNQPPAVLVDDAGGVTQSMTPVLVALAAHCALVLACYPDTLKKAGTRRLWQLCDRVDLPELSAGESRALVQSLSGAYGITTPDTKAYENAVLSVSAGVPGEIVRLVRYVPAAEIVQRKKTGTALAQHAAAREERGVALAPVLMLGGAVFMVTKYVGLARGEMDSYVIGGVGIAVFMVLGPFLRKWTVTR</sequence>
<organism evidence="2 3">
    <name type="scientific">Deinococcus taklimakanensis</name>
    <dbReference type="NCBI Taxonomy" id="536443"/>
    <lineage>
        <taxon>Bacteria</taxon>
        <taxon>Thermotogati</taxon>
        <taxon>Deinococcota</taxon>
        <taxon>Deinococci</taxon>
        <taxon>Deinococcales</taxon>
        <taxon>Deinococcaceae</taxon>
        <taxon>Deinococcus</taxon>
    </lineage>
</organism>
<dbReference type="SUPFAM" id="SSF52540">
    <property type="entry name" value="P-loop containing nucleoside triphosphate hydrolases"/>
    <property type="match status" value="1"/>
</dbReference>
<keyword evidence="1" id="KW-1133">Transmembrane helix</keyword>
<keyword evidence="1" id="KW-0812">Transmembrane</keyword>